<proteinExistence type="inferred from homology"/>
<keyword evidence="4" id="KW-1185">Reference proteome</keyword>
<comment type="similarity">
    <text evidence="1">Belongs to the short-chain dehydrogenases/reductases (SDR) family.</text>
</comment>
<keyword evidence="2 3" id="KW-0560">Oxidoreductase</keyword>
<dbReference type="STRING" id="137591.AO080_08510"/>
<dbReference type="InterPro" id="IPR002347">
    <property type="entry name" value="SDR_fam"/>
</dbReference>
<evidence type="ECO:0000256" key="2">
    <source>
        <dbReference type="ARBA" id="ARBA00023002"/>
    </source>
</evidence>
<gene>
    <name evidence="3" type="primary">rhlG</name>
    <name evidence="3" type="ORF">QX99_01675</name>
</gene>
<accession>A0A0D1JDQ5</accession>
<dbReference type="RefSeq" id="WP_043711857.1">
    <property type="nucleotide sequence ID" value="NZ_JALOCT010000001.1"/>
</dbReference>
<dbReference type="InterPro" id="IPR036291">
    <property type="entry name" value="NAD(P)-bd_dom_sf"/>
</dbReference>
<evidence type="ECO:0000313" key="4">
    <source>
        <dbReference type="Proteomes" id="UP000032287"/>
    </source>
</evidence>
<name>A0A0D1JDQ5_9LACO</name>
<evidence type="ECO:0000313" key="3">
    <source>
        <dbReference type="EMBL" id="KIU19658.1"/>
    </source>
</evidence>
<dbReference type="Pfam" id="PF00106">
    <property type="entry name" value="adh_short"/>
    <property type="match status" value="1"/>
</dbReference>
<dbReference type="SUPFAM" id="SSF51735">
    <property type="entry name" value="NAD(P)-binding Rossmann-fold domains"/>
    <property type="match status" value="1"/>
</dbReference>
<dbReference type="GO" id="GO:0004316">
    <property type="term" value="F:3-oxoacyl-[acyl-carrier-protein] reductase (NADPH) activity"/>
    <property type="evidence" value="ECO:0007669"/>
    <property type="project" value="UniProtKB-EC"/>
</dbReference>
<dbReference type="PANTHER" id="PTHR43639:SF1">
    <property type="entry name" value="SHORT-CHAIN DEHYDROGENASE_REDUCTASE FAMILY PROTEIN"/>
    <property type="match status" value="1"/>
</dbReference>
<protein>
    <submittedName>
        <fullName evidence="3">RhlG protein</fullName>
        <ecNumber evidence="3">1.1.1.100</ecNumber>
    </submittedName>
</protein>
<dbReference type="EMBL" id="JWHU01000034">
    <property type="protein sequence ID" value="KIU19658.1"/>
    <property type="molecule type" value="Genomic_DNA"/>
</dbReference>
<dbReference type="EC" id="1.1.1.100" evidence="3"/>
<dbReference type="Proteomes" id="UP000032287">
    <property type="component" value="Unassembled WGS sequence"/>
</dbReference>
<dbReference type="PANTHER" id="PTHR43639">
    <property type="entry name" value="OXIDOREDUCTASE, SHORT-CHAIN DEHYDROGENASE/REDUCTASE FAMILY (AFU_ORTHOLOGUE AFUA_5G02870)"/>
    <property type="match status" value="1"/>
</dbReference>
<dbReference type="Gene3D" id="3.40.50.720">
    <property type="entry name" value="NAD(P)-binding Rossmann-like Domain"/>
    <property type="match status" value="1"/>
</dbReference>
<sequence length="244" mass="26376">MYEGKVILVAGGTGAVGEGIVKYLAENGATVLVPTRSEDKALDALGYVDQPYRKNVFYLFGDISDEADAQKMHDVIVDHFEQLDGMVSSLGGWWQGAALTDITKAEWEELMQGLLTAHFVASKTLMPLLRQGSNYTFISGVSAEDAAFSKYSGPVAPAGAAVLMLSELYAVEMAGRFNVNALVLGPVNTRVRPTSYRKDSYVSSKTVGELIGALHFENSEPITGERLRVPDVDAAASYLAKWRS</sequence>
<dbReference type="PATRIC" id="fig|137591.25.peg.1648"/>
<reference evidence="3 4" key="1">
    <citation type="journal article" date="2015" name="Microbiology (Mosc.)">
        <title>Genomics of the Weissella cibaria species with an examination of its metabolic traits.</title>
        <authorList>
            <person name="Lynch K.M."/>
            <person name="Lucid A."/>
            <person name="Arendt E.K."/>
            <person name="Sleator R.D."/>
            <person name="Lucey B."/>
            <person name="Coffey A."/>
        </authorList>
    </citation>
    <scope>NUCLEOTIDE SEQUENCE [LARGE SCALE GENOMIC DNA]</scope>
    <source>
        <strain evidence="3 4">MG1</strain>
    </source>
</reference>
<dbReference type="AlphaFoldDB" id="A0A0D1JDQ5"/>
<organism evidence="3 4">
    <name type="scientific">Weissella cibaria</name>
    <dbReference type="NCBI Taxonomy" id="137591"/>
    <lineage>
        <taxon>Bacteria</taxon>
        <taxon>Bacillati</taxon>
        <taxon>Bacillota</taxon>
        <taxon>Bacilli</taxon>
        <taxon>Lactobacillales</taxon>
        <taxon>Lactobacillaceae</taxon>
        <taxon>Weissella</taxon>
    </lineage>
</organism>
<evidence type="ECO:0000256" key="1">
    <source>
        <dbReference type="ARBA" id="ARBA00006484"/>
    </source>
</evidence>
<dbReference type="eggNOG" id="COG4221">
    <property type="taxonomic scope" value="Bacteria"/>
</dbReference>
<comment type="caution">
    <text evidence="3">The sequence shown here is derived from an EMBL/GenBank/DDBJ whole genome shotgun (WGS) entry which is preliminary data.</text>
</comment>